<name>A0ABD3EY39_9STRA</name>
<reference evidence="1 2" key="1">
    <citation type="submission" date="2024-09" db="EMBL/GenBank/DDBJ databases">
        <title>Genome sequencing and assembly of Phytophthora oleae, isolate VK10A, causative agent of rot of olive drupes.</title>
        <authorList>
            <person name="Conti Taguali S."/>
            <person name="Riolo M."/>
            <person name="La Spada F."/>
            <person name="Cacciola S.O."/>
            <person name="Dionisio G."/>
        </authorList>
    </citation>
    <scope>NUCLEOTIDE SEQUENCE [LARGE SCALE GENOMIC DNA]</scope>
    <source>
        <strain evidence="1 2">VK10A</strain>
    </source>
</reference>
<comment type="caution">
    <text evidence="1">The sequence shown here is derived from an EMBL/GenBank/DDBJ whole genome shotgun (WGS) entry which is preliminary data.</text>
</comment>
<protein>
    <submittedName>
        <fullName evidence="1">Uncharacterized protein</fullName>
    </submittedName>
</protein>
<evidence type="ECO:0000313" key="1">
    <source>
        <dbReference type="EMBL" id="KAL3658994.1"/>
    </source>
</evidence>
<proteinExistence type="predicted"/>
<dbReference type="EMBL" id="JBIMZQ010000049">
    <property type="protein sequence ID" value="KAL3658994.1"/>
    <property type="molecule type" value="Genomic_DNA"/>
</dbReference>
<sequence length="203" mass="23406">MEYTRRMVDDSAARAFELLYMVKQFPFPEEVLANLSAKTLISWTAKWRRDCMQSCINAYKRRTSDPATKNGLENWKAKLDRPAPTNLASLIDDNRDDWTQLRERGYGQDAVLQLCDVGNKTRLTQHILCAALYDKEIKVLTGQGETGNNSILGCLRRHLRVLKEDKKYAEAYYAEKQLIDWYRVAANFVNALEHGEEGMSLHL</sequence>
<keyword evidence="2" id="KW-1185">Reference proteome</keyword>
<dbReference type="Proteomes" id="UP001632037">
    <property type="component" value="Unassembled WGS sequence"/>
</dbReference>
<evidence type="ECO:0000313" key="2">
    <source>
        <dbReference type="Proteomes" id="UP001632037"/>
    </source>
</evidence>
<accession>A0ABD3EY39</accession>
<dbReference type="AlphaFoldDB" id="A0ABD3EY39"/>
<gene>
    <name evidence="1" type="ORF">V7S43_015879</name>
</gene>
<organism evidence="1 2">
    <name type="scientific">Phytophthora oleae</name>
    <dbReference type="NCBI Taxonomy" id="2107226"/>
    <lineage>
        <taxon>Eukaryota</taxon>
        <taxon>Sar</taxon>
        <taxon>Stramenopiles</taxon>
        <taxon>Oomycota</taxon>
        <taxon>Peronosporomycetes</taxon>
        <taxon>Peronosporales</taxon>
        <taxon>Peronosporaceae</taxon>
        <taxon>Phytophthora</taxon>
    </lineage>
</organism>